<dbReference type="RefSeq" id="WP_079001089.1">
    <property type="nucleotide sequence ID" value="NZ_CP019402.1"/>
</dbReference>
<evidence type="ECO:0000256" key="7">
    <source>
        <dbReference type="RuleBase" id="RU363032"/>
    </source>
</evidence>
<evidence type="ECO:0000259" key="9">
    <source>
        <dbReference type="PROSITE" id="PS50928"/>
    </source>
</evidence>
<dbReference type="CDD" id="cd06261">
    <property type="entry name" value="TM_PBP2"/>
    <property type="match status" value="1"/>
</dbReference>
<keyword evidence="2 7" id="KW-0813">Transport</keyword>
<feature type="transmembrane region" description="Helical" evidence="7">
    <location>
        <begin position="137"/>
        <end position="160"/>
    </location>
</feature>
<feature type="region of interest" description="Disordered" evidence="8">
    <location>
        <begin position="1"/>
        <end position="30"/>
    </location>
</feature>
<dbReference type="Pfam" id="PF19300">
    <property type="entry name" value="BPD_transp_1_N"/>
    <property type="match status" value="1"/>
</dbReference>
<dbReference type="Pfam" id="PF00528">
    <property type="entry name" value="BPD_transp_1"/>
    <property type="match status" value="1"/>
</dbReference>
<comment type="caution">
    <text evidence="10">The sequence shown here is derived from an EMBL/GenBank/DDBJ whole genome shotgun (WGS) entry which is preliminary data.</text>
</comment>
<feature type="transmembrane region" description="Helical" evidence="7">
    <location>
        <begin position="215"/>
        <end position="234"/>
    </location>
</feature>
<dbReference type="Proteomes" id="UP000266915">
    <property type="component" value="Unassembled WGS sequence"/>
</dbReference>
<evidence type="ECO:0000256" key="2">
    <source>
        <dbReference type="ARBA" id="ARBA00022448"/>
    </source>
</evidence>
<organism evidence="10 11">
    <name type="scientific">Plantibacter flavus</name>
    <dbReference type="NCBI Taxonomy" id="150123"/>
    <lineage>
        <taxon>Bacteria</taxon>
        <taxon>Bacillati</taxon>
        <taxon>Actinomycetota</taxon>
        <taxon>Actinomycetes</taxon>
        <taxon>Micrococcales</taxon>
        <taxon>Microbacteriaceae</taxon>
        <taxon>Plantibacter</taxon>
    </lineage>
</organism>
<keyword evidence="11" id="KW-1185">Reference proteome</keyword>
<comment type="subcellular location">
    <subcellularLocation>
        <location evidence="1 7">Cell membrane</location>
        <topology evidence="1 7">Multi-pass membrane protein</topology>
    </subcellularLocation>
</comment>
<reference evidence="10 11" key="1">
    <citation type="submission" date="2018-11" db="EMBL/GenBank/DDBJ databases">
        <title>Sequencing the genomes of 1000 actinobacteria strains.</title>
        <authorList>
            <person name="Klenk H.-P."/>
        </authorList>
    </citation>
    <scope>NUCLEOTIDE SEQUENCE [LARGE SCALE GENOMIC DNA]</scope>
    <source>
        <strain evidence="10 11">DSM 14012</strain>
    </source>
</reference>
<dbReference type="AlphaFoldDB" id="A0A3N2BYS1"/>
<proteinExistence type="inferred from homology"/>
<feature type="transmembrane region" description="Helical" evidence="7">
    <location>
        <begin position="315"/>
        <end position="334"/>
    </location>
</feature>
<sequence length="350" mass="36189">MAIPSTVTTGQATDPATGPGGPAVARRGGRGVLGGLSPRTSFILRRLGRVLVSLAIVIVATFLIVQLVPGDPVRAALGNSATPELVERTRADLGLNVPVPEQFVNYVSGLFRGDFGTAIGSQRPVADTIAQRFPVTLTLAVASFLLAAIGAFPIGVATAVSSRTGRRRLADLGVSGLLGVLIAIPSLLLAVGLIAVFSIGLKVLPAAGWGGFDQAILPVVALAVGPMAYLARIVHVEMLAVLEMPYMTTARSKRLPTHLVYLRHALPNMVTSTLTIGGIILTGMVAGTVLIETVFAIPGLGTSIVSSITSKDYPMIQGIVLVYAILVLGLNLLIDIALATIDPRSSITEG</sequence>
<dbReference type="InterPro" id="IPR035906">
    <property type="entry name" value="MetI-like_sf"/>
</dbReference>
<keyword evidence="3" id="KW-1003">Cell membrane</keyword>
<dbReference type="PANTHER" id="PTHR43163:SF6">
    <property type="entry name" value="DIPEPTIDE TRANSPORT SYSTEM PERMEASE PROTEIN DPPB-RELATED"/>
    <property type="match status" value="1"/>
</dbReference>
<dbReference type="GO" id="GO:0005886">
    <property type="term" value="C:plasma membrane"/>
    <property type="evidence" value="ECO:0007669"/>
    <property type="project" value="UniProtKB-SubCell"/>
</dbReference>
<evidence type="ECO:0000256" key="8">
    <source>
        <dbReference type="SAM" id="MobiDB-lite"/>
    </source>
</evidence>
<accession>A0A3N2BYS1</accession>
<dbReference type="InterPro" id="IPR000515">
    <property type="entry name" value="MetI-like"/>
</dbReference>
<keyword evidence="4 7" id="KW-0812">Transmembrane</keyword>
<feature type="transmembrane region" description="Helical" evidence="7">
    <location>
        <begin position="47"/>
        <end position="68"/>
    </location>
</feature>
<dbReference type="OrthoDB" id="4695618at2"/>
<dbReference type="GO" id="GO:0055085">
    <property type="term" value="P:transmembrane transport"/>
    <property type="evidence" value="ECO:0007669"/>
    <property type="project" value="InterPro"/>
</dbReference>
<keyword evidence="5 7" id="KW-1133">Transmembrane helix</keyword>
<evidence type="ECO:0000256" key="1">
    <source>
        <dbReference type="ARBA" id="ARBA00004651"/>
    </source>
</evidence>
<dbReference type="EMBL" id="RKHL01000001">
    <property type="protein sequence ID" value="ROR80391.1"/>
    <property type="molecule type" value="Genomic_DNA"/>
</dbReference>
<dbReference type="PROSITE" id="PS50928">
    <property type="entry name" value="ABC_TM1"/>
    <property type="match status" value="1"/>
</dbReference>
<comment type="similarity">
    <text evidence="7">Belongs to the binding-protein-dependent transport system permease family.</text>
</comment>
<feature type="domain" description="ABC transmembrane type-1" evidence="9">
    <location>
        <begin position="133"/>
        <end position="334"/>
    </location>
</feature>
<evidence type="ECO:0000256" key="4">
    <source>
        <dbReference type="ARBA" id="ARBA00022692"/>
    </source>
</evidence>
<feature type="compositionally biased region" description="Low complexity" evidence="8">
    <location>
        <begin position="8"/>
        <end position="26"/>
    </location>
</feature>
<name>A0A3N2BYS1_9MICO</name>
<keyword evidence="6 7" id="KW-0472">Membrane</keyword>
<feature type="transmembrane region" description="Helical" evidence="7">
    <location>
        <begin position="172"/>
        <end position="195"/>
    </location>
</feature>
<dbReference type="InterPro" id="IPR045621">
    <property type="entry name" value="BPD_transp_1_N"/>
</dbReference>
<evidence type="ECO:0000256" key="3">
    <source>
        <dbReference type="ARBA" id="ARBA00022475"/>
    </source>
</evidence>
<dbReference type="PANTHER" id="PTHR43163">
    <property type="entry name" value="DIPEPTIDE TRANSPORT SYSTEM PERMEASE PROTEIN DPPB-RELATED"/>
    <property type="match status" value="1"/>
</dbReference>
<protein>
    <submittedName>
        <fullName evidence="10">Peptide/nickel transport system permease protein</fullName>
    </submittedName>
</protein>
<gene>
    <name evidence="10" type="ORF">EDD42_0432</name>
</gene>
<evidence type="ECO:0000313" key="11">
    <source>
        <dbReference type="Proteomes" id="UP000266915"/>
    </source>
</evidence>
<dbReference type="Gene3D" id="1.10.3720.10">
    <property type="entry name" value="MetI-like"/>
    <property type="match status" value="1"/>
</dbReference>
<evidence type="ECO:0000313" key="10">
    <source>
        <dbReference type="EMBL" id="ROR80391.1"/>
    </source>
</evidence>
<evidence type="ECO:0000256" key="5">
    <source>
        <dbReference type="ARBA" id="ARBA00022989"/>
    </source>
</evidence>
<dbReference type="SUPFAM" id="SSF161098">
    <property type="entry name" value="MetI-like"/>
    <property type="match status" value="1"/>
</dbReference>
<evidence type="ECO:0000256" key="6">
    <source>
        <dbReference type="ARBA" id="ARBA00023136"/>
    </source>
</evidence>